<evidence type="ECO:0000256" key="1">
    <source>
        <dbReference type="ARBA" id="ARBA00004370"/>
    </source>
</evidence>
<evidence type="ECO:0000313" key="10">
    <source>
        <dbReference type="Proteomes" id="UP001218364"/>
    </source>
</evidence>
<keyword evidence="6" id="KW-1133">Transmembrane helix</keyword>
<keyword evidence="2" id="KW-0145">Chemotaxis</keyword>
<keyword evidence="6" id="KW-0812">Transmembrane</keyword>
<keyword evidence="4" id="KW-0807">Transducer</keyword>
<evidence type="ECO:0000256" key="2">
    <source>
        <dbReference type="ARBA" id="ARBA00022500"/>
    </source>
</evidence>
<feature type="region of interest" description="Disordered" evidence="5">
    <location>
        <begin position="340"/>
        <end position="361"/>
    </location>
</feature>
<evidence type="ECO:0000259" key="8">
    <source>
        <dbReference type="PROSITE" id="PS50885"/>
    </source>
</evidence>
<comment type="subcellular location">
    <subcellularLocation>
        <location evidence="1">Membrane</location>
    </subcellularLocation>
</comment>
<dbReference type="RefSeq" id="WP_274839756.1">
    <property type="nucleotide sequence ID" value="NZ_JARCJF010000005.1"/>
</dbReference>
<dbReference type="PROSITE" id="PS50111">
    <property type="entry name" value="CHEMOTAXIS_TRANSDUC_2"/>
    <property type="match status" value="1"/>
</dbReference>
<evidence type="ECO:0000259" key="7">
    <source>
        <dbReference type="PROSITE" id="PS50111"/>
    </source>
</evidence>
<dbReference type="SUPFAM" id="SSF58104">
    <property type="entry name" value="Methyl-accepting chemotaxis protein (MCP) signaling domain"/>
    <property type="match status" value="1"/>
</dbReference>
<dbReference type="SMART" id="SM00283">
    <property type="entry name" value="MA"/>
    <property type="match status" value="1"/>
</dbReference>
<dbReference type="InterPro" id="IPR003660">
    <property type="entry name" value="HAMP_dom"/>
</dbReference>
<dbReference type="GO" id="GO:0006935">
    <property type="term" value="P:chemotaxis"/>
    <property type="evidence" value="ECO:0007669"/>
    <property type="project" value="UniProtKB-KW"/>
</dbReference>
<feature type="transmembrane region" description="Helical" evidence="6">
    <location>
        <begin position="12"/>
        <end position="31"/>
    </location>
</feature>
<comment type="similarity">
    <text evidence="3">Belongs to the methyl-accepting chemotaxis (MCP) protein family.</text>
</comment>
<evidence type="ECO:0000256" key="6">
    <source>
        <dbReference type="SAM" id="Phobius"/>
    </source>
</evidence>
<dbReference type="FunFam" id="1.10.287.950:FF:000001">
    <property type="entry name" value="Methyl-accepting chemotaxis sensory transducer"/>
    <property type="match status" value="1"/>
</dbReference>
<dbReference type="Gene3D" id="6.10.340.10">
    <property type="match status" value="1"/>
</dbReference>
<gene>
    <name evidence="9" type="ORF">PXK24_12480</name>
</gene>
<feature type="compositionally biased region" description="Polar residues" evidence="5">
    <location>
        <begin position="340"/>
        <end position="349"/>
    </location>
</feature>
<comment type="caution">
    <text evidence="9">The sequence shown here is derived from an EMBL/GenBank/DDBJ whole genome shotgun (WGS) entry which is preliminary data.</text>
</comment>
<keyword evidence="6" id="KW-0472">Membrane</keyword>
<evidence type="ECO:0000256" key="4">
    <source>
        <dbReference type="PROSITE-ProRule" id="PRU00284"/>
    </source>
</evidence>
<dbReference type="Pfam" id="PF00672">
    <property type="entry name" value="HAMP"/>
    <property type="match status" value="1"/>
</dbReference>
<dbReference type="AlphaFoldDB" id="A0ABD4XAI4"/>
<dbReference type="PANTHER" id="PTHR43531:SF11">
    <property type="entry name" value="METHYL-ACCEPTING CHEMOTAXIS PROTEIN 3"/>
    <property type="match status" value="1"/>
</dbReference>
<evidence type="ECO:0000256" key="5">
    <source>
        <dbReference type="SAM" id="MobiDB-lite"/>
    </source>
</evidence>
<feature type="transmembrane region" description="Helical" evidence="6">
    <location>
        <begin position="186"/>
        <end position="210"/>
    </location>
</feature>
<protein>
    <submittedName>
        <fullName evidence="9">Methyl-accepting chemotaxis protein</fullName>
    </submittedName>
</protein>
<dbReference type="InterPro" id="IPR004089">
    <property type="entry name" value="MCPsignal_dom"/>
</dbReference>
<dbReference type="EMBL" id="JARCJK010000005">
    <property type="protein sequence ID" value="MDE4166513.1"/>
    <property type="molecule type" value="Genomic_DNA"/>
</dbReference>
<dbReference type="InterPro" id="IPR004090">
    <property type="entry name" value="Chemotax_Me-accpt_rcpt"/>
</dbReference>
<dbReference type="Proteomes" id="UP001218364">
    <property type="component" value="Unassembled WGS sequence"/>
</dbReference>
<name>A0ABD4XAI4_9RHOB</name>
<sequence>MHRFSLRTQVFLLGGTFVAMLAAIAVTSWLVSNRLTESIYQSRLVVAQLKSLDDMKEDIEQGLADLLAYTGGDNAGLAGLRGNIEEVVAEVEAAKGRFVDVSIASARQPDVFKTVMTLTPTLDSFAATTAALERAAPEERRDLAYAEIVPAIALLRDTVNGLQDTMGERTQAVEAEITQLIERSRLLQLGISVAAMAGALFMALVFGVLLSRPIVEAARAVKRLMDEDYSSEIADTHRGDEVGEIARNLAGLRDRLAEAQVTEQKNQHENARRVELFQILSSSMARLKGGDMQQRIPSGDWVDLGESYEMLCIDFNDLASALGDLVEELRISAGAVDQNARSLSSMSDEMSQRAETQAATLEESAAALEQLSASVQSAAEQAQAADQQAKAGRTRAESGGQVMQEAKAAMSSIAETSESITKIITVIDDIAFQTSLLALNAGVEAARAGEAGRGFAVVASEVRGLAHLAAKSANDIKELVGSSAKQVAEGERLVEATGDTLSEIVKSVTEVSELVSSIASSATEQASGLQEINVGVAQLDQVTQQNAAMVHETIGASQKMQSESSRLTDLLQRFAGTSDAEQQAA</sequence>
<dbReference type="SMART" id="SM00304">
    <property type="entry name" value="HAMP"/>
    <property type="match status" value="2"/>
</dbReference>
<accession>A0ABD4XAI4</accession>
<dbReference type="CDD" id="cd11386">
    <property type="entry name" value="MCP_signal"/>
    <property type="match status" value="1"/>
</dbReference>
<dbReference type="PROSITE" id="PS50885">
    <property type="entry name" value="HAMP"/>
    <property type="match status" value="1"/>
</dbReference>
<proteinExistence type="inferred from homology"/>
<dbReference type="Gene3D" id="1.10.287.950">
    <property type="entry name" value="Methyl-accepting chemotaxis protein"/>
    <property type="match status" value="1"/>
</dbReference>
<dbReference type="CDD" id="cd06225">
    <property type="entry name" value="HAMP"/>
    <property type="match status" value="1"/>
</dbReference>
<dbReference type="PRINTS" id="PR00260">
    <property type="entry name" value="CHEMTRNSDUCR"/>
</dbReference>
<dbReference type="Pfam" id="PF00015">
    <property type="entry name" value="MCPsignal"/>
    <property type="match status" value="1"/>
</dbReference>
<dbReference type="InterPro" id="IPR051310">
    <property type="entry name" value="MCP_chemotaxis"/>
</dbReference>
<dbReference type="GO" id="GO:0007165">
    <property type="term" value="P:signal transduction"/>
    <property type="evidence" value="ECO:0007669"/>
    <property type="project" value="UniProtKB-KW"/>
</dbReference>
<feature type="domain" description="HAMP" evidence="8">
    <location>
        <begin position="208"/>
        <end position="261"/>
    </location>
</feature>
<evidence type="ECO:0000256" key="3">
    <source>
        <dbReference type="ARBA" id="ARBA00029447"/>
    </source>
</evidence>
<reference evidence="9 10" key="1">
    <citation type="submission" date="2023-02" db="EMBL/GenBank/DDBJ databases">
        <title>Population genomics of bacteria associated with diatom.</title>
        <authorList>
            <person name="Xie J."/>
            <person name="Wang H."/>
        </authorList>
    </citation>
    <scope>NUCLEOTIDE SEQUENCE [LARGE SCALE GENOMIC DNA]</scope>
    <source>
        <strain evidence="9 10">PT47_8</strain>
    </source>
</reference>
<dbReference type="PANTHER" id="PTHR43531">
    <property type="entry name" value="PROTEIN ICFG"/>
    <property type="match status" value="1"/>
</dbReference>
<feature type="domain" description="Methyl-accepting transducer" evidence="7">
    <location>
        <begin position="332"/>
        <end position="561"/>
    </location>
</feature>
<evidence type="ECO:0000313" key="9">
    <source>
        <dbReference type="EMBL" id="MDE4166513.1"/>
    </source>
</evidence>
<organism evidence="9 10">
    <name type="scientific">Phaeobacter gallaeciensis</name>
    <dbReference type="NCBI Taxonomy" id="60890"/>
    <lineage>
        <taxon>Bacteria</taxon>
        <taxon>Pseudomonadati</taxon>
        <taxon>Pseudomonadota</taxon>
        <taxon>Alphaproteobacteria</taxon>
        <taxon>Rhodobacterales</taxon>
        <taxon>Roseobacteraceae</taxon>
        <taxon>Phaeobacter</taxon>
    </lineage>
</organism>
<dbReference type="GO" id="GO:0016020">
    <property type="term" value="C:membrane"/>
    <property type="evidence" value="ECO:0007669"/>
    <property type="project" value="UniProtKB-SubCell"/>
</dbReference>